<evidence type="ECO:0000256" key="2">
    <source>
        <dbReference type="SAM" id="SignalP"/>
    </source>
</evidence>
<dbReference type="CDD" id="cd13624">
    <property type="entry name" value="PBP2_Arg_Lys_His"/>
    <property type="match status" value="1"/>
</dbReference>
<dbReference type="GeneID" id="78453493"/>
<keyword evidence="1 2" id="KW-0732">Signal</keyword>
<organism evidence="4 5">
    <name type="scientific">Fusobacterium ulcerans</name>
    <dbReference type="NCBI Taxonomy" id="861"/>
    <lineage>
        <taxon>Bacteria</taxon>
        <taxon>Fusobacteriati</taxon>
        <taxon>Fusobacteriota</taxon>
        <taxon>Fusobacteriia</taxon>
        <taxon>Fusobacteriales</taxon>
        <taxon>Fusobacteriaceae</taxon>
        <taxon>Fusobacterium</taxon>
    </lineage>
</organism>
<dbReference type="KEGG" id="ful:C4N20_01645"/>
<accession>A0AAX2JC53</accession>
<proteinExistence type="predicted"/>
<sequence>MKKLFCAVMLLFMGIVGSVSFAKENKVLYVGTNAEFQPFEYLEDGKIVGFDVELMEEIAKLLGKEIEWKNIAFDGLLPALQAKKLDVIIAGMTATEERKKFVNFSETYYTSNQMILINKENPVVESFDKLAGHNVGVILGYTGDIAVSAIDGVKVQRYNGAAEAIMALKAKKVDAVVLDSEPAKNYAKQNKELGLINTDVSKEEYAIAVGKDNKALADNIDKALKTLNENGTYDKLIQKYFGDK</sequence>
<feature type="domain" description="Solute-binding protein family 3/N-terminal" evidence="3">
    <location>
        <begin position="27"/>
        <end position="244"/>
    </location>
</feature>
<dbReference type="PANTHER" id="PTHR35936">
    <property type="entry name" value="MEMBRANE-BOUND LYTIC MUREIN TRANSGLYCOSYLASE F"/>
    <property type="match status" value="1"/>
</dbReference>
<dbReference type="PANTHER" id="PTHR35936:SF17">
    <property type="entry name" value="ARGININE-BINDING EXTRACELLULAR PROTEIN ARTP"/>
    <property type="match status" value="1"/>
</dbReference>
<evidence type="ECO:0000313" key="4">
    <source>
        <dbReference type="EMBL" id="SQJ08288.1"/>
    </source>
</evidence>
<feature type="signal peptide" evidence="2">
    <location>
        <begin position="1"/>
        <end position="22"/>
    </location>
</feature>
<evidence type="ECO:0000259" key="3">
    <source>
        <dbReference type="SMART" id="SM00062"/>
    </source>
</evidence>
<dbReference type="AlphaFoldDB" id="A0AAX2JC53"/>
<evidence type="ECO:0000313" key="5">
    <source>
        <dbReference type="Proteomes" id="UP000249008"/>
    </source>
</evidence>
<dbReference type="SMART" id="SM00062">
    <property type="entry name" value="PBPb"/>
    <property type="match status" value="1"/>
</dbReference>
<dbReference type="Gene3D" id="3.40.190.10">
    <property type="entry name" value="Periplasmic binding protein-like II"/>
    <property type="match status" value="2"/>
</dbReference>
<feature type="chain" id="PRO_5043690714" evidence="2">
    <location>
        <begin position="23"/>
        <end position="244"/>
    </location>
</feature>
<dbReference type="RefSeq" id="WP_005981539.1">
    <property type="nucleotide sequence ID" value="NZ_CABKNW010000005.1"/>
</dbReference>
<dbReference type="EMBL" id="LS483487">
    <property type="protein sequence ID" value="SQJ08288.1"/>
    <property type="molecule type" value="Genomic_DNA"/>
</dbReference>
<name>A0AAX2JC53_9FUSO</name>
<protein>
    <submittedName>
        <fullName evidence="4">Arginine-binding extracellular protein ArtP</fullName>
    </submittedName>
</protein>
<reference evidence="4 5" key="1">
    <citation type="submission" date="2018-06" db="EMBL/GenBank/DDBJ databases">
        <authorList>
            <consortium name="Pathogen Informatics"/>
            <person name="Doyle S."/>
        </authorList>
    </citation>
    <scope>NUCLEOTIDE SEQUENCE [LARGE SCALE GENOMIC DNA]</scope>
    <source>
        <strain evidence="4 5">NCTC12112</strain>
    </source>
</reference>
<dbReference type="SUPFAM" id="SSF53850">
    <property type="entry name" value="Periplasmic binding protein-like II"/>
    <property type="match status" value="1"/>
</dbReference>
<dbReference type="InterPro" id="IPR001638">
    <property type="entry name" value="Solute-binding_3/MltF_N"/>
</dbReference>
<dbReference type="Pfam" id="PF00497">
    <property type="entry name" value="SBP_bac_3"/>
    <property type="match status" value="1"/>
</dbReference>
<dbReference type="Proteomes" id="UP000249008">
    <property type="component" value="Chromosome 1"/>
</dbReference>
<evidence type="ECO:0000256" key="1">
    <source>
        <dbReference type="ARBA" id="ARBA00022729"/>
    </source>
</evidence>
<gene>
    <name evidence="4" type="primary">artP_2</name>
    <name evidence="4" type="ORF">NCTC12112_02207</name>
</gene>